<evidence type="ECO:0000313" key="2">
    <source>
        <dbReference type="Proteomes" id="UP000585437"/>
    </source>
</evidence>
<name>A0A7X0JQD2_9HYPH</name>
<gene>
    <name evidence="1" type="ORF">F4695_004333</name>
</gene>
<keyword evidence="2" id="KW-1185">Reference proteome</keyword>
<dbReference type="RefSeq" id="WP_184655979.1">
    <property type="nucleotide sequence ID" value="NZ_JACHBU010000012.1"/>
</dbReference>
<protein>
    <submittedName>
        <fullName evidence="1">Uncharacterized protein</fullName>
    </submittedName>
</protein>
<dbReference type="EMBL" id="JACHBU010000012">
    <property type="protein sequence ID" value="MBB6510941.1"/>
    <property type="molecule type" value="Genomic_DNA"/>
</dbReference>
<reference evidence="1 2" key="1">
    <citation type="submission" date="2020-08" db="EMBL/GenBank/DDBJ databases">
        <title>The Agave Microbiome: Exploring the role of microbial communities in plant adaptations to desert environments.</title>
        <authorList>
            <person name="Partida-Martinez L.P."/>
        </authorList>
    </citation>
    <scope>NUCLEOTIDE SEQUENCE [LARGE SCALE GENOMIC DNA]</scope>
    <source>
        <strain evidence="1 2">AS3.12</strain>
    </source>
</reference>
<sequence>MMQTRTANAKRRLSSGFLTVRLAEKLAIQAIIVVDPAARVTVPTLSSLNSRTAASCKPTRAAADDFRVLGLAMPGFRDDPDCQECLKRNLVANRVLQS</sequence>
<proteinExistence type="predicted"/>
<dbReference type="Proteomes" id="UP000585437">
    <property type="component" value="Unassembled WGS sequence"/>
</dbReference>
<evidence type="ECO:0000313" key="1">
    <source>
        <dbReference type="EMBL" id="MBB6510941.1"/>
    </source>
</evidence>
<organism evidence="1 2">
    <name type="scientific">Rhizobium soli</name>
    <dbReference type="NCBI Taxonomy" id="424798"/>
    <lineage>
        <taxon>Bacteria</taxon>
        <taxon>Pseudomonadati</taxon>
        <taxon>Pseudomonadota</taxon>
        <taxon>Alphaproteobacteria</taxon>
        <taxon>Hyphomicrobiales</taxon>
        <taxon>Rhizobiaceae</taxon>
        <taxon>Rhizobium/Agrobacterium group</taxon>
        <taxon>Rhizobium</taxon>
    </lineage>
</organism>
<dbReference type="AlphaFoldDB" id="A0A7X0JQD2"/>
<comment type="caution">
    <text evidence="1">The sequence shown here is derived from an EMBL/GenBank/DDBJ whole genome shotgun (WGS) entry which is preliminary data.</text>
</comment>
<accession>A0A7X0JQD2</accession>